<dbReference type="Proteomes" id="UP001178507">
    <property type="component" value="Unassembled WGS sequence"/>
</dbReference>
<keyword evidence="1" id="KW-1133">Transmembrane helix</keyword>
<reference evidence="2" key="1">
    <citation type="submission" date="2023-08" db="EMBL/GenBank/DDBJ databases">
        <authorList>
            <person name="Chen Y."/>
            <person name="Shah S."/>
            <person name="Dougan E. K."/>
            <person name="Thang M."/>
            <person name="Chan C."/>
        </authorList>
    </citation>
    <scope>NUCLEOTIDE SEQUENCE</scope>
</reference>
<feature type="transmembrane region" description="Helical" evidence="1">
    <location>
        <begin position="326"/>
        <end position="349"/>
    </location>
</feature>
<feature type="transmembrane region" description="Helical" evidence="1">
    <location>
        <begin position="356"/>
        <end position="378"/>
    </location>
</feature>
<feature type="transmembrane region" description="Helical" evidence="1">
    <location>
        <begin position="390"/>
        <end position="410"/>
    </location>
</feature>
<keyword evidence="1" id="KW-0472">Membrane</keyword>
<evidence type="ECO:0000313" key="3">
    <source>
        <dbReference type="Proteomes" id="UP001178507"/>
    </source>
</evidence>
<name>A0AA36JR84_9DINO</name>
<gene>
    <name evidence="2" type="ORF">EVOR1521_LOCUS31161</name>
</gene>
<keyword evidence="3" id="KW-1185">Reference proteome</keyword>
<protein>
    <submittedName>
        <fullName evidence="2">Uncharacterized protein</fullName>
    </submittedName>
</protein>
<dbReference type="AlphaFoldDB" id="A0AA36JR84"/>
<accession>A0AA36JR84</accession>
<organism evidence="2 3">
    <name type="scientific">Effrenium voratum</name>
    <dbReference type="NCBI Taxonomy" id="2562239"/>
    <lineage>
        <taxon>Eukaryota</taxon>
        <taxon>Sar</taxon>
        <taxon>Alveolata</taxon>
        <taxon>Dinophyceae</taxon>
        <taxon>Suessiales</taxon>
        <taxon>Symbiodiniaceae</taxon>
        <taxon>Effrenium</taxon>
    </lineage>
</organism>
<dbReference type="EMBL" id="CAUJNA010003811">
    <property type="protein sequence ID" value="CAJ1410321.1"/>
    <property type="molecule type" value="Genomic_DNA"/>
</dbReference>
<evidence type="ECO:0000256" key="1">
    <source>
        <dbReference type="SAM" id="Phobius"/>
    </source>
</evidence>
<comment type="caution">
    <text evidence="2">The sequence shown here is derived from an EMBL/GenBank/DDBJ whole genome shotgun (WGS) entry which is preliminary data.</text>
</comment>
<proteinExistence type="predicted"/>
<evidence type="ECO:0000313" key="2">
    <source>
        <dbReference type="EMBL" id="CAJ1410321.1"/>
    </source>
</evidence>
<sequence>MENNGGPSIQSGWALISPLAQVDMEPQTAKGPIHAVRSTWSGQNSARRNFHCATTGRSHLRWAASSLVCLRLGRSGRSSQRRAIKVKSSGVNLGKCKLLVDDKMSVAQIERAAEMLREEGWDLGIELFAEPGRCKDENWRALLDRSEVTLATSSPGQAKDSLRARALQLAEAPSGCLSMLVCDADLAELVSDLPSQGKKAIVILPAQTSILSRYKATTADVRSLPSFGSVELVPEPALRLAELLIVCLFLATYFLQPDGFGGPSLPTYLRWIGLAPYFWWWDQCSPWDGFCASNIWGLWRAFWNYAIGLPGQAQAELKDAPLLEKAIAAFISWIFALAAGIVAFVVGAVLDIIREFLVLAIFLVPLGLLISSGLQNFLPPEVQALLLPSLGRFGFFLSLALLLRAARFLVNAAGEAKDRGA</sequence>
<keyword evidence="1" id="KW-0812">Transmembrane</keyword>